<evidence type="ECO:0000313" key="2">
    <source>
        <dbReference type="EMBL" id="KKN71827.1"/>
    </source>
</evidence>
<gene>
    <name evidence="2" type="ORF">LCGC14_0416810</name>
</gene>
<name>A0A0F9TA75_9ZZZZ</name>
<sequence>MAKLIMDDVDKQIKEWLTPPVERPDIKTQLLGRIRGRGAQPALPRLPRFPRAPRV</sequence>
<comment type="caution">
    <text evidence="2">The sequence shown here is derived from an EMBL/GenBank/DDBJ whole genome shotgun (WGS) entry which is preliminary data.</text>
</comment>
<proteinExistence type="predicted"/>
<organism evidence="2">
    <name type="scientific">marine sediment metagenome</name>
    <dbReference type="NCBI Taxonomy" id="412755"/>
    <lineage>
        <taxon>unclassified sequences</taxon>
        <taxon>metagenomes</taxon>
        <taxon>ecological metagenomes</taxon>
    </lineage>
</organism>
<feature type="region of interest" description="Disordered" evidence="1">
    <location>
        <begin position="30"/>
        <end position="55"/>
    </location>
</feature>
<evidence type="ECO:0000256" key="1">
    <source>
        <dbReference type="SAM" id="MobiDB-lite"/>
    </source>
</evidence>
<dbReference type="AlphaFoldDB" id="A0A0F9TA75"/>
<accession>A0A0F9TA75</accession>
<protein>
    <submittedName>
        <fullName evidence="2">Uncharacterized protein</fullName>
    </submittedName>
</protein>
<dbReference type="EMBL" id="LAZR01000375">
    <property type="protein sequence ID" value="KKN71827.1"/>
    <property type="molecule type" value="Genomic_DNA"/>
</dbReference>
<reference evidence="2" key="1">
    <citation type="journal article" date="2015" name="Nature">
        <title>Complex archaea that bridge the gap between prokaryotes and eukaryotes.</title>
        <authorList>
            <person name="Spang A."/>
            <person name="Saw J.H."/>
            <person name="Jorgensen S.L."/>
            <person name="Zaremba-Niedzwiedzka K."/>
            <person name="Martijn J."/>
            <person name="Lind A.E."/>
            <person name="van Eijk R."/>
            <person name="Schleper C."/>
            <person name="Guy L."/>
            <person name="Ettema T.J."/>
        </authorList>
    </citation>
    <scope>NUCLEOTIDE SEQUENCE</scope>
</reference>